<name>A0ABT4QAD0_9BACL</name>
<dbReference type="EMBL" id="JAQAGZ010000009">
    <property type="protein sequence ID" value="MCZ8513793.1"/>
    <property type="molecule type" value="Genomic_DNA"/>
</dbReference>
<sequence>MELEFCNHCRKVYIVEETHSVVCGECMETAAAASEVGPDASLLKRGAAVMAAAGAESAVV</sequence>
<dbReference type="Proteomes" id="UP001527882">
    <property type="component" value="Unassembled WGS sequence"/>
</dbReference>
<reference evidence="1 2" key="1">
    <citation type="submission" date="2022-12" db="EMBL/GenBank/DDBJ databases">
        <title>Draft genome sequence of Paenibacillus sp. dW9.</title>
        <authorList>
            <person name="Choi E.-W."/>
            <person name="Kim D.-U."/>
        </authorList>
    </citation>
    <scope>NUCLEOTIDE SEQUENCE [LARGE SCALE GENOMIC DNA]</scope>
    <source>
        <strain evidence="2">dW9</strain>
    </source>
</reference>
<accession>A0ABT4QAD0</accession>
<comment type="caution">
    <text evidence="1">The sequence shown here is derived from an EMBL/GenBank/DDBJ whole genome shotgun (WGS) entry which is preliminary data.</text>
</comment>
<keyword evidence="2" id="KW-1185">Reference proteome</keyword>
<protein>
    <submittedName>
        <fullName evidence="1">Uncharacterized protein</fullName>
    </submittedName>
</protein>
<gene>
    <name evidence="1" type="ORF">O9H85_15395</name>
</gene>
<dbReference type="RefSeq" id="WP_269882317.1">
    <property type="nucleotide sequence ID" value="NZ_JAQAGZ010000009.1"/>
</dbReference>
<organism evidence="1 2">
    <name type="scientific">Paenibacillus gyeongsangnamensis</name>
    <dbReference type="NCBI Taxonomy" id="3388067"/>
    <lineage>
        <taxon>Bacteria</taxon>
        <taxon>Bacillati</taxon>
        <taxon>Bacillota</taxon>
        <taxon>Bacilli</taxon>
        <taxon>Bacillales</taxon>
        <taxon>Paenibacillaceae</taxon>
        <taxon>Paenibacillus</taxon>
    </lineage>
</organism>
<evidence type="ECO:0000313" key="2">
    <source>
        <dbReference type="Proteomes" id="UP001527882"/>
    </source>
</evidence>
<evidence type="ECO:0000313" key="1">
    <source>
        <dbReference type="EMBL" id="MCZ8513793.1"/>
    </source>
</evidence>
<proteinExistence type="predicted"/>